<comment type="similarity">
    <text evidence="1">Belongs to the LysR transcriptional regulatory family.</text>
</comment>
<dbReference type="InterPro" id="IPR036388">
    <property type="entry name" value="WH-like_DNA-bd_sf"/>
</dbReference>
<dbReference type="CDD" id="cd05466">
    <property type="entry name" value="PBP2_LTTR_substrate"/>
    <property type="match status" value="1"/>
</dbReference>
<dbReference type="PRINTS" id="PR00039">
    <property type="entry name" value="HTHLYSR"/>
</dbReference>
<dbReference type="RefSeq" id="WP_059745994.1">
    <property type="nucleotide sequence ID" value="NZ_JBBMQR010000003.1"/>
</dbReference>
<organism evidence="6">
    <name type="scientific">Shewanella frigidimarina</name>
    <dbReference type="NCBI Taxonomy" id="56812"/>
    <lineage>
        <taxon>Bacteria</taxon>
        <taxon>Pseudomonadati</taxon>
        <taxon>Pseudomonadota</taxon>
        <taxon>Gammaproteobacteria</taxon>
        <taxon>Alteromonadales</taxon>
        <taxon>Shewanellaceae</taxon>
        <taxon>Shewanella</taxon>
    </lineage>
</organism>
<evidence type="ECO:0000259" key="5">
    <source>
        <dbReference type="PROSITE" id="PS50931"/>
    </source>
</evidence>
<proteinExistence type="inferred from homology"/>
<dbReference type="Pfam" id="PF00126">
    <property type="entry name" value="HTH_1"/>
    <property type="match status" value="1"/>
</dbReference>
<dbReference type="GO" id="GO:0003700">
    <property type="term" value="F:DNA-binding transcription factor activity"/>
    <property type="evidence" value="ECO:0007669"/>
    <property type="project" value="InterPro"/>
</dbReference>
<dbReference type="Gene3D" id="3.40.190.10">
    <property type="entry name" value="Periplasmic binding protein-like II"/>
    <property type="match status" value="2"/>
</dbReference>
<accession>A0A106BZZ9</accession>
<evidence type="ECO:0000256" key="2">
    <source>
        <dbReference type="ARBA" id="ARBA00023015"/>
    </source>
</evidence>
<sequence length="299" mass="33913">MLNQQWLTTFIKLVEVGHFTHTAEQLFMTQPGVSQHIKKLEQQVGVDLLIRIGKSFELTEAGIVLYQQALVWQQQQQQVLSQLAVDDEHVGECRLACSGSMALLLYPHLIDYQLPYSQLQIYLEAAPNKRIIDSVMTNTIDVGIITQPINMDELVVTPLAAQSLCLVLPQSYSHQSVTFEQLMELGMVSHPDAMHYWSQIVGQYFTEKQALALQVPIRSYVNQLNQILVPVAKGLAFAVLPQFAVDHFGQQQHIRIASFTTEQANNVVVSEPLFIIYKKHRPLARRYGPIIDKIKQLVK</sequence>
<evidence type="ECO:0000256" key="3">
    <source>
        <dbReference type="ARBA" id="ARBA00023125"/>
    </source>
</evidence>
<dbReference type="SUPFAM" id="SSF53850">
    <property type="entry name" value="Periplasmic binding protein-like II"/>
    <property type="match status" value="1"/>
</dbReference>
<keyword evidence="4" id="KW-0804">Transcription</keyword>
<dbReference type="Pfam" id="PF03466">
    <property type="entry name" value="LysR_substrate"/>
    <property type="match status" value="1"/>
</dbReference>
<dbReference type="EMBL" id="LRDC01000019">
    <property type="protein sequence ID" value="KVX01723.1"/>
    <property type="molecule type" value="Genomic_DNA"/>
</dbReference>
<dbReference type="SUPFAM" id="SSF46785">
    <property type="entry name" value="Winged helix' DNA-binding domain"/>
    <property type="match status" value="1"/>
</dbReference>
<keyword evidence="2" id="KW-0805">Transcription regulation</keyword>
<comment type="caution">
    <text evidence="6">The sequence shown here is derived from an EMBL/GenBank/DDBJ whole genome shotgun (WGS) entry which is preliminary data.</text>
</comment>
<evidence type="ECO:0000256" key="4">
    <source>
        <dbReference type="ARBA" id="ARBA00023163"/>
    </source>
</evidence>
<keyword evidence="3" id="KW-0238">DNA-binding</keyword>
<dbReference type="PANTHER" id="PTHR30126:SF99">
    <property type="entry name" value="TRANSCRIPTIONAL REGULATOR LYSR FAMILY"/>
    <property type="match status" value="1"/>
</dbReference>
<dbReference type="InterPro" id="IPR000847">
    <property type="entry name" value="LysR_HTH_N"/>
</dbReference>
<dbReference type="FunFam" id="1.10.10.10:FF:000001">
    <property type="entry name" value="LysR family transcriptional regulator"/>
    <property type="match status" value="1"/>
</dbReference>
<dbReference type="GO" id="GO:0000976">
    <property type="term" value="F:transcription cis-regulatory region binding"/>
    <property type="evidence" value="ECO:0007669"/>
    <property type="project" value="TreeGrafter"/>
</dbReference>
<evidence type="ECO:0000313" key="6">
    <source>
        <dbReference type="EMBL" id="KVX01723.1"/>
    </source>
</evidence>
<gene>
    <name evidence="6" type="ORF">AWJ07_16290</name>
</gene>
<feature type="domain" description="HTH lysR-type" evidence="5">
    <location>
        <begin position="2"/>
        <end position="59"/>
    </location>
</feature>
<dbReference type="InterPro" id="IPR036390">
    <property type="entry name" value="WH_DNA-bd_sf"/>
</dbReference>
<reference evidence="6 7" key="1">
    <citation type="submission" date="2016-01" db="EMBL/GenBank/DDBJ databases">
        <title>Draft genome of the antarctic isolate Shewanella frigidimarina Ag06-30.</title>
        <authorList>
            <person name="Parmeciano Di Noto G."/>
            <person name="Vazquez S."/>
            <person name="Mac Cormack W."/>
            <person name="Iriarte A."/>
            <person name="Quiroga C."/>
        </authorList>
    </citation>
    <scope>NUCLEOTIDE SEQUENCE [LARGE SCALE GENOMIC DNA]</scope>
    <source>
        <strain evidence="6 7">Ag06-30</strain>
    </source>
</reference>
<evidence type="ECO:0000256" key="1">
    <source>
        <dbReference type="ARBA" id="ARBA00009437"/>
    </source>
</evidence>
<name>A0A106BZZ9_SHEFR</name>
<dbReference type="Proteomes" id="UP000055702">
    <property type="component" value="Unassembled WGS sequence"/>
</dbReference>
<dbReference type="PANTHER" id="PTHR30126">
    <property type="entry name" value="HTH-TYPE TRANSCRIPTIONAL REGULATOR"/>
    <property type="match status" value="1"/>
</dbReference>
<dbReference type="Gene3D" id="1.10.10.10">
    <property type="entry name" value="Winged helix-like DNA-binding domain superfamily/Winged helix DNA-binding domain"/>
    <property type="match status" value="1"/>
</dbReference>
<evidence type="ECO:0000313" key="7">
    <source>
        <dbReference type="Proteomes" id="UP000055702"/>
    </source>
</evidence>
<dbReference type="InterPro" id="IPR005119">
    <property type="entry name" value="LysR_subst-bd"/>
</dbReference>
<protein>
    <submittedName>
        <fullName evidence="6">LysR family transcriptional regulator</fullName>
    </submittedName>
</protein>
<dbReference type="AlphaFoldDB" id="A0A106BZZ9"/>
<dbReference type="PROSITE" id="PS50931">
    <property type="entry name" value="HTH_LYSR"/>
    <property type="match status" value="1"/>
</dbReference>